<dbReference type="AlphaFoldDB" id="A0A8A3S7W8"/>
<dbReference type="SMART" id="SM00554">
    <property type="entry name" value="FAS1"/>
    <property type="match status" value="1"/>
</dbReference>
<dbReference type="RefSeq" id="WP_265581176.1">
    <property type="nucleotide sequence ID" value="NZ_CP036172.1"/>
</dbReference>
<dbReference type="InterPro" id="IPR000782">
    <property type="entry name" value="FAS1_domain"/>
</dbReference>
<dbReference type="EMBL" id="CP036172">
    <property type="protein sequence ID" value="QSZ68225.1"/>
    <property type="molecule type" value="Genomic_DNA"/>
</dbReference>
<dbReference type="InterPro" id="IPR036378">
    <property type="entry name" value="FAS1_dom_sf"/>
</dbReference>
<dbReference type="PANTHER" id="PTHR10900">
    <property type="entry name" value="PERIOSTIN-RELATED"/>
    <property type="match status" value="1"/>
</dbReference>
<reference evidence="2" key="1">
    <citation type="journal article" date="2001" name="Int. J. Syst. Evol. Microbiol.">
        <title>Methanofollis aquaemaris sp. nov., a methanogen isolated from an aquaculture fish pond.</title>
        <authorList>
            <person name="Lai M.C."/>
            <person name="Chen S.C."/>
        </authorList>
    </citation>
    <scope>NUCLEOTIDE SEQUENCE</scope>
    <source>
        <strain evidence="2">N2F9704</strain>
    </source>
</reference>
<dbReference type="PANTHER" id="PTHR10900:SF77">
    <property type="entry name" value="FI19380P1"/>
    <property type="match status" value="1"/>
</dbReference>
<dbReference type="Gene3D" id="2.30.180.10">
    <property type="entry name" value="FAS1 domain"/>
    <property type="match status" value="1"/>
</dbReference>
<dbReference type="GO" id="GO:0005615">
    <property type="term" value="C:extracellular space"/>
    <property type="evidence" value="ECO:0007669"/>
    <property type="project" value="TreeGrafter"/>
</dbReference>
<dbReference type="Pfam" id="PF02469">
    <property type="entry name" value="Fasciclin"/>
    <property type="match status" value="1"/>
</dbReference>
<keyword evidence="3" id="KW-1185">Reference proteome</keyword>
<name>A0A8A3S7W8_9EURY</name>
<proteinExistence type="predicted"/>
<evidence type="ECO:0000259" key="1">
    <source>
        <dbReference type="PROSITE" id="PS50213"/>
    </source>
</evidence>
<evidence type="ECO:0000313" key="3">
    <source>
        <dbReference type="Proteomes" id="UP001042704"/>
    </source>
</evidence>
<dbReference type="GeneID" id="76425172"/>
<dbReference type="InterPro" id="IPR050904">
    <property type="entry name" value="Adhesion/Biosynth-related"/>
</dbReference>
<dbReference type="Proteomes" id="UP001042704">
    <property type="component" value="Chromosome"/>
</dbReference>
<sequence>MQQRAVQAQKNIVETAIDAGQFTTLVAAVKAAGLVETLSSPGPFTVFAPNDAAFAKIPKETIDHLMENPTQLAEVLKYHVVSGTHMADDIVKMRSIKSLQGSDLEVDTTRGVRINGVSVIQPDIVCSNGVCHVIDSVLIPK</sequence>
<dbReference type="KEGG" id="maqe:RJ40_12335"/>
<gene>
    <name evidence="2" type="ORF">RJ40_12335</name>
</gene>
<feature type="domain" description="FAS1" evidence="1">
    <location>
        <begin position="9"/>
        <end position="138"/>
    </location>
</feature>
<evidence type="ECO:0000313" key="2">
    <source>
        <dbReference type="EMBL" id="QSZ68225.1"/>
    </source>
</evidence>
<protein>
    <submittedName>
        <fullName evidence="2">Fasciclin domain-containing protein</fullName>
    </submittedName>
</protein>
<dbReference type="SUPFAM" id="SSF82153">
    <property type="entry name" value="FAS1 domain"/>
    <property type="match status" value="1"/>
</dbReference>
<dbReference type="PROSITE" id="PS50213">
    <property type="entry name" value="FAS1"/>
    <property type="match status" value="1"/>
</dbReference>
<dbReference type="FunFam" id="2.30.180.10:FF:000019">
    <property type="entry name" value="Cell surface lipoprotein"/>
    <property type="match status" value="1"/>
</dbReference>
<accession>A0A8A3S7W8</accession>
<organism evidence="2 3">
    <name type="scientific">Methanofollis aquaemaris</name>
    <dbReference type="NCBI Taxonomy" id="126734"/>
    <lineage>
        <taxon>Archaea</taxon>
        <taxon>Methanobacteriati</taxon>
        <taxon>Methanobacteriota</taxon>
        <taxon>Stenosarchaea group</taxon>
        <taxon>Methanomicrobia</taxon>
        <taxon>Methanomicrobiales</taxon>
        <taxon>Methanomicrobiaceae</taxon>
        <taxon>Methanofollis</taxon>
    </lineage>
</organism>
<reference evidence="2" key="2">
    <citation type="submission" date="2019-02" db="EMBL/GenBank/DDBJ databases">
        <authorList>
            <person name="Chen S.-C."/>
            <person name="Chien H.-H."/>
            <person name="Lai M.-C."/>
        </authorList>
    </citation>
    <scope>NUCLEOTIDE SEQUENCE</scope>
    <source>
        <strain evidence="2">N2F9704</strain>
    </source>
</reference>